<evidence type="ECO:0000313" key="3">
    <source>
        <dbReference type="EMBL" id="PIY19715.1"/>
    </source>
</evidence>
<evidence type="ECO:0000259" key="2">
    <source>
        <dbReference type="Pfam" id="PF02371"/>
    </source>
</evidence>
<dbReference type="AlphaFoldDB" id="A0A2M7P225"/>
<sequence length="580" mass="65727">MKNTHSTQNKVRYRTHIQKPKGSRFTEEAKQIGPEKVGTVPIDVHKDKHCVTICDYYGKILKDEFEIPNTLTGFQVLLSCILEIIDKFKLEKVYTVMEYTGNYHKNLANRLREAKIPVTFVFPNSAYHLRQGQLNWSKTDSIDLCAIGQAFVNGWVSSSPPLDNFYENWQTLTRARRNEINLQTQAKNRITNLLDELMPGFQELFGNFWEHNAPPVILQLAHSPKQLTCLNRSSLLQKLTQAKVQKPGDLADKILIWAKTSIGTSQDFPSKIQQLNVEWQRFLTLKENIASYHISIAQYLAQNPALLFLSIPWINVPSASEYASEVGHFDNFISPKQITAFLGIAPKKFKTGKVSFENGHITKKGKNQGRSAVITIANNLVQGNDYYAPLYLSLIARGKAKQQAKVAIANKFIRNSFRMVENSQLFEPPAWTGPTLKNDPISKLKDFLHNNTNDKTLIEQIVAQAQQTLDTILKQNNCPQEKENEVIKQTPQPVEGSVEHIGLISEKENEVIKQIPQPSKTIYRRLKRESIGSNVVFSRIKPSNYKGPTPIGNVLENMVTSGKFPSWILTGKGPQYAQLD</sequence>
<dbReference type="InterPro" id="IPR047650">
    <property type="entry name" value="Transpos_IS110"/>
</dbReference>
<dbReference type="InterPro" id="IPR003346">
    <property type="entry name" value="Transposase_20"/>
</dbReference>
<dbReference type="GO" id="GO:0004803">
    <property type="term" value="F:transposase activity"/>
    <property type="evidence" value="ECO:0007669"/>
    <property type="project" value="InterPro"/>
</dbReference>
<comment type="caution">
    <text evidence="3">The sequence shown here is derived from an EMBL/GenBank/DDBJ whole genome shotgun (WGS) entry which is preliminary data.</text>
</comment>
<evidence type="ECO:0000259" key="1">
    <source>
        <dbReference type="Pfam" id="PF01548"/>
    </source>
</evidence>
<gene>
    <name evidence="3" type="ORF">COZ13_03935</name>
</gene>
<dbReference type="NCBIfam" id="NF033542">
    <property type="entry name" value="transpos_IS110"/>
    <property type="match status" value="1"/>
</dbReference>
<dbReference type="Proteomes" id="UP000231028">
    <property type="component" value="Unassembled WGS sequence"/>
</dbReference>
<evidence type="ECO:0000313" key="4">
    <source>
        <dbReference type="Proteomes" id="UP000231028"/>
    </source>
</evidence>
<name>A0A2M7P225_9BACT</name>
<proteinExistence type="predicted"/>
<dbReference type="Pfam" id="PF01548">
    <property type="entry name" value="DEDD_Tnp_IS110"/>
    <property type="match status" value="1"/>
</dbReference>
<dbReference type="InterPro" id="IPR002525">
    <property type="entry name" value="Transp_IS110-like_N"/>
</dbReference>
<dbReference type="GO" id="GO:0003677">
    <property type="term" value="F:DNA binding"/>
    <property type="evidence" value="ECO:0007669"/>
    <property type="project" value="InterPro"/>
</dbReference>
<feature type="domain" description="Transposase IS116/IS110/IS902 C-terminal" evidence="2">
    <location>
        <begin position="307"/>
        <end position="384"/>
    </location>
</feature>
<dbReference type="PANTHER" id="PTHR33055">
    <property type="entry name" value="TRANSPOSASE FOR INSERTION SEQUENCE ELEMENT IS1111A"/>
    <property type="match status" value="1"/>
</dbReference>
<accession>A0A2M7P225</accession>
<dbReference type="Pfam" id="PF02371">
    <property type="entry name" value="Transposase_20"/>
    <property type="match status" value="1"/>
</dbReference>
<feature type="domain" description="Transposase IS110-like N-terminal" evidence="1">
    <location>
        <begin position="42"/>
        <end position="199"/>
    </location>
</feature>
<dbReference type="EMBL" id="PFKI01000122">
    <property type="protein sequence ID" value="PIY19715.1"/>
    <property type="molecule type" value="Genomic_DNA"/>
</dbReference>
<reference evidence="4" key="1">
    <citation type="submission" date="2017-09" db="EMBL/GenBank/DDBJ databases">
        <title>Depth-based differentiation of microbial function through sediment-hosted aquifers and enrichment of novel symbionts in the deep terrestrial subsurface.</title>
        <authorList>
            <person name="Probst A.J."/>
            <person name="Ladd B."/>
            <person name="Jarett J.K."/>
            <person name="Geller-Mcgrath D.E."/>
            <person name="Sieber C.M.K."/>
            <person name="Emerson J.B."/>
            <person name="Anantharaman K."/>
            <person name="Thomas B.C."/>
            <person name="Malmstrom R."/>
            <person name="Stieglmeier M."/>
            <person name="Klingl A."/>
            <person name="Woyke T."/>
            <person name="Ryan C.M."/>
            <person name="Banfield J.F."/>
        </authorList>
    </citation>
    <scope>NUCLEOTIDE SEQUENCE [LARGE SCALE GENOMIC DNA]</scope>
</reference>
<dbReference type="GO" id="GO:0006313">
    <property type="term" value="P:DNA transposition"/>
    <property type="evidence" value="ECO:0007669"/>
    <property type="project" value="InterPro"/>
</dbReference>
<protein>
    <submittedName>
        <fullName evidence="3">Uncharacterized protein</fullName>
    </submittedName>
</protein>
<dbReference type="PANTHER" id="PTHR33055:SF3">
    <property type="entry name" value="PUTATIVE TRANSPOSASE FOR IS117-RELATED"/>
    <property type="match status" value="1"/>
</dbReference>
<organism evidence="3 4">
    <name type="scientific">Candidatus Desantisbacteria bacterium CG_4_10_14_3_um_filter_40_18</name>
    <dbReference type="NCBI Taxonomy" id="1974544"/>
    <lineage>
        <taxon>Bacteria</taxon>
        <taxon>Candidatus Desantisiibacteriota</taxon>
    </lineage>
</organism>